<reference evidence="4 5" key="1">
    <citation type="submission" date="2009-05" db="EMBL/GenBank/DDBJ databases">
        <authorList>
            <person name="Setubal J.C."/>
            <person name="Boyle S."/>
            <person name="Crasta O.R."/>
            <person name="Gillespie J.J."/>
            <person name="Kenyon R.W."/>
            <person name="Lu J."/>
            <person name="Mane S."/>
            <person name="Nagrani S."/>
            <person name="Shallom J.M."/>
            <person name="Shallom S."/>
            <person name="Shukla M."/>
            <person name="Snyder E.E."/>
            <person name="Sobral B.W."/>
            <person name="Wattam A.R."/>
            <person name="Will R."/>
            <person name="Williams K."/>
            <person name="Yoo H."/>
            <person name="Munk C."/>
            <person name="Tapia R."/>
            <person name="Green L."/>
            <person name="Rogers Y."/>
            <person name="Detter J.C."/>
            <person name="Bruce D."/>
            <person name="Brettin T.S."/>
            <person name="Tsolis R."/>
        </authorList>
    </citation>
    <scope>NUCLEOTIDE SEQUENCE [LARGE SCALE GENOMIC DNA]</scope>
    <source>
        <strain evidence="4 5">LMG 3301</strain>
    </source>
</reference>
<dbReference type="Pfam" id="PF01547">
    <property type="entry name" value="SBP_bac_1"/>
    <property type="match status" value="1"/>
</dbReference>
<evidence type="ECO:0000313" key="5">
    <source>
        <dbReference type="Proteomes" id="UP000004386"/>
    </source>
</evidence>
<dbReference type="EMBL" id="ACQA01000002">
    <property type="protein sequence ID" value="EEQ93774.1"/>
    <property type="molecule type" value="Genomic_DNA"/>
</dbReference>
<evidence type="ECO:0000256" key="1">
    <source>
        <dbReference type="ARBA" id="ARBA00004418"/>
    </source>
</evidence>
<dbReference type="HOGENOM" id="CLU_031285_9_0_5"/>
<comment type="caution">
    <text evidence="4">The sequence shown here is derived from an EMBL/GenBank/DDBJ whole genome shotgun (WGS) entry which is preliminary data.</text>
</comment>
<dbReference type="CDD" id="cd13585">
    <property type="entry name" value="PBP2_TMBP_like"/>
    <property type="match status" value="1"/>
</dbReference>
<gene>
    <name evidence="4" type="ORF">OINT_2000949</name>
</gene>
<evidence type="ECO:0000313" key="4">
    <source>
        <dbReference type="EMBL" id="EEQ93774.1"/>
    </source>
</evidence>
<dbReference type="Proteomes" id="UP000004386">
    <property type="component" value="Unassembled WGS sequence"/>
</dbReference>
<protein>
    <submittedName>
        <fullName evidence="4">Extracellular solute-binding protein</fullName>
    </submittedName>
</protein>
<dbReference type="InterPro" id="IPR006059">
    <property type="entry name" value="SBP"/>
</dbReference>
<evidence type="ECO:0000256" key="3">
    <source>
        <dbReference type="ARBA" id="ARBA00022764"/>
    </source>
</evidence>
<keyword evidence="3" id="KW-0574">Periplasm</keyword>
<comment type="similarity">
    <text evidence="2">Belongs to the bacterial solute-binding protein 1 family.</text>
</comment>
<name>C4WMK9_9HYPH</name>
<dbReference type="GO" id="GO:0042597">
    <property type="term" value="C:periplasmic space"/>
    <property type="evidence" value="ECO:0007669"/>
    <property type="project" value="UniProtKB-SubCell"/>
</dbReference>
<dbReference type="SUPFAM" id="SSF53850">
    <property type="entry name" value="Periplasmic binding protein-like II"/>
    <property type="match status" value="1"/>
</dbReference>
<proteinExistence type="inferred from homology"/>
<evidence type="ECO:0000256" key="2">
    <source>
        <dbReference type="ARBA" id="ARBA00008520"/>
    </source>
</evidence>
<accession>C4WMK9</accession>
<organism evidence="4 5">
    <name type="scientific">Brucella intermedia LMG 3301</name>
    <dbReference type="NCBI Taxonomy" id="641118"/>
    <lineage>
        <taxon>Bacteria</taxon>
        <taxon>Pseudomonadati</taxon>
        <taxon>Pseudomonadota</taxon>
        <taxon>Alphaproteobacteria</taxon>
        <taxon>Hyphomicrobiales</taxon>
        <taxon>Brucellaceae</taxon>
        <taxon>Brucella/Ochrobactrum group</taxon>
        <taxon>Brucella</taxon>
    </lineage>
</organism>
<sequence length="462" mass="50496">MKARAINFTYVRILLCIRKGGDEMRTKSYVAGLLASAAGVALMAGTAWAEELTVATVNNGDMIIMQKLSPEWEKATGNKINWVVLEENVLRQRVTTDIATKSGQFDILTIGGYETPIWGKAGWLLSVDDLGEDYGYDDLIKPVRAGLTVDGKLYAVPFYAESSFTLYRKDLFDAAGLKMPDAPTYAEIKDFATKLTDKSKEQYGLCLRGKPGWGENMAYLGTLINTFGGRWFDENWKPQINSDEWKKAINFYVDLMKEAGPPGITSNGFNENQALFSTGHCAMWIDATSAAGRIYDPKQSQVADKVAFTKAPVEATPNGSSWAWSWNLAIPASSKKVDAAKSFLKWATSKEYVELVGKSEGWVAVPPGTRQSTYANEEYKKAAPFADTVLKAIESADPTKPTKDPVPYTGIQFVAIPEFQAIGTLVGQAISSAVAGQQSVDAALDGAQRQVEQIMTQAGYIK</sequence>
<comment type="subcellular location">
    <subcellularLocation>
        <location evidence="1">Periplasm</location>
    </subcellularLocation>
</comment>
<dbReference type="InterPro" id="IPR050490">
    <property type="entry name" value="Bact_solute-bd_prot1"/>
</dbReference>
<dbReference type="PANTHER" id="PTHR43649">
    <property type="entry name" value="ARABINOSE-BINDING PROTEIN-RELATED"/>
    <property type="match status" value="1"/>
</dbReference>
<dbReference type="PANTHER" id="PTHR43649:SF12">
    <property type="entry name" value="DIACETYLCHITOBIOSE BINDING PROTEIN DASA"/>
    <property type="match status" value="1"/>
</dbReference>
<dbReference type="AlphaFoldDB" id="C4WMK9"/>
<dbReference type="Gene3D" id="3.40.190.10">
    <property type="entry name" value="Periplasmic binding protein-like II"/>
    <property type="match status" value="2"/>
</dbReference>